<accession>A0A6J7NU27</accession>
<protein>
    <submittedName>
        <fullName evidence="2">Unannotated protein</fullName>
    </submittedName>
</protein>
<evidence type="ECO:0000313" key="2">
    <source>
        <dbReference type="EMBL" id="CAB4995795.1"/>
    </source>
</evidence>
<evidence type="ECO:0000313" key="1">
    <source>
        <dbReference type="EMBL" id="CAB4669449.1"/>
    </source>
</evidence>
<dbReference type="AlphaFoldDB" id="A0A6J7NU27"/>
<sequence length="182" mass="20278">MFRSWVTVIATAKELPVLRLKEGAPPCLRNSPFQYSSRLPPQEAWSTTSARMPSKYRIESSSRCRAVPLGWVSPQSNSMMKSGQLQKASSPMGWSLASELGLCRAPAMSGRWSITRFGTPARLVCPSTRLHRPSRCSGSSATLARSRYSLRRESTRRYLIRLRLTSPKSHVCGSSMTALLTR</sequence>
<gene>
    <name evidence="1" type="ORF">UFOPK2310_00529</name>
    <name evidence="2" type="ORF">UFOPK4043_00180</name>
</gene>
<reference evidence="2" key="1">
    <citation type="submission" date="2020-05" db="EMBL/GenBank/DDBJ databases">
        <authorList>
            <person name="Chiriac C."/>
            <person name="Salcher M."/>
            <person name="Ghai R."/>
            <person name="Kavagutti S V."/>
        </authorList>
    </citation>
    <scope>NUCLEOTIDE SEQUENCE</scope>
</reference>
<organism evidence="2">
    <name type="scientific">freshwater metagenome</name>
    <dbReference type="NCBI Taxonomy" id="449393"/>
    <lineage>
        <taxon>unclassified sequences</taxon>
        <taxon>metagenomes</taxon>
        <taxon>ecological metagenomes</taxon>
    </lineage>
</organism>
<dbReference type="EMBL" id="CAFBPA010000014">
    <property type="protein sequence ID" value="CAB4995795.1"/>
    <property type="molecule type" value="Genomic_DNA"/>
</dbReference>
<name>A0A6J7NU27_9ZZZZ</name>
<proteinExistence type="predicted"/>
<dbReference type="EMBL" id="CAEZWW010000048">
    <property type="protein sequence ID" value="CAB4669449.1"/>
    <property type="molecule type" value="Genomic_DNA"/>
</dbReference>